<reference evidence="3 4" key="1">
    <citation type="journal article" date="2021" name="Nat. Commun.">
        <title>Reductive evolution and unique predatory mode in the CPR bacterium Vampirococcus lugosii.</title>
        <authorList>
            <person name="Moreira D."/>
            <person name="Zivanovic Y."/>
            <person name="Lopez-Archilla A.I."/>
            <person name="Iniesto M."/>
            <person name="Lopez-Garcia P."/>
        </authorList>
    </citation>
    <scope>NUCLEOTIDE SEQUENCE [LARGE SCALE GENOMIC DNA]</scope>
    <source>
        <strain evidence="3">Chiprana</strain>
    </source>
</reference>
<comment type="caution">
    <text evidence="3">The sequence shown here is derived from an EMBL/GenBank/DDBJ whole genome shotgun (WGS) entry which is preliminary data.</text>
</comment>
<dbReference type="GO" id="GO:0016740">
    <property type="term" value="F:transferase activity"/>
    <property type="evidence" value="ECO:0007669"/>
    <property type="project" value="UniProtKB-KW"/>
</dbReference>
<dbReference type="Gene3D" id="3.40.50.2000">
    <property type="entry name" value="Glycogen Phosphorylase B"/>
    <property type="match status" value="2"/>
</dbReference>
<dbReference type="Proteomes" id="UP000680365">
    <property type="component" value="Unassembled WGS sequence"/>
</dbReference>
<keyword evidence="3" id="KW-0808">Transferase</keyword>
<evidence type="ECO:0000313" key="3">
    <source>
        <dbReference type="EMBL" id="MBS8121659.1"/>
    </source>
</evidence>
<keyword evidence="4" id="KW-1185">Reference proteome</keyword>
<dbReference type="PANTHER" id="PTHR12526">
    <property type="entry name" value="GLYCOSYLTRANSFERASE"/>
    <property type="match status" value="1"/>
</dbReference>
<feature type="domain" description="Glycosyl transferase family 1" evidence="1">
    <location>
        <begin position="173"/>
        <end position="335"/>
    </location>
</feature>
<dbReference type="InterPro" id="IPR028098">
    <property type="entry name" value="Glyco_trans_4-like_N"/>
</dbReference>
<protein>
    <submittedName>
        <fullName evidence="3">Glycosyl transferase, group 1</fullName>
    </submittedName>
</protein>
<evidence type="ECO:0000259" key="1">
    <source>
        <dbReference type="Pfam" id="PF00534"/>
    </source>
</evidence>
<evidence type="ECO:0000259" key="2">
    <source>
        <dbReference type="Pfam" id="PF13439"/>
    </source>
</evidence>
<sequence length="358" mass="41505">MKILHMVDTLGLGGTQTVVKGIFEKQKNNSNIFLYALRKRDINIEIDHQNVFTYDSKNKFSFPLFKLRKFIKENNIEILHCHLAKSQIMGGVLKTLFFPNIKLVLHEHGAIFNDGKIYPFFMNLFKNKVNLYIAVSNAIKKAILQKTKYDNNKVKVLYNFVDLDKFKKIENFDIETERKKYSLDKNDFVIGFASRLNEAKGWKEFVNSAKNLIKKGYDIKFLVAGDGPDKEKLLEEIKGISNIQYIGYVNNMVSFYNILDCFVFPSHREALPMTILEVNGIGIPLVASNISGINEIMMDNKNSLLFEKQNVEDLIKSIIKLYEDLNLRNDLIKNGLEEVRKYSLEKYLVELNNLYNNL</sequence>
<dbReference type="Pfam" id="PF00534">
    <property type="entry name" value="Glycos_transf_1"/>
    <property type="match status" value="1"/>
</dbReference>
<dbReference type="SUPFAM" id="SSF53756">
    <property type="entry name" value="UDP-Glycosyltransferase/glycogen phosphorylase"/>
    <property type="match status" value="1"/>
</dbReference>
<dbReference type="Pfam" id="PF13439">
    <property type="entry name" value="Glyco_transf_4"/>
    <property type="match status" value="1"/>
</dbReference>
<evidence type="ECO:0000313" key="4">
    <source>
        <dbReference type="Proteomes" id="UP000680365"/>
    </source>
</evidence>
<dbReference type="EMBL" id="JAEDAM010000008">
    <property type="protein sequence ID" value="MBS8121659.1"/>
    <property type="molecule type" value="Genomic_DNA"/>
</dbReference>
<feature type="domain" description="Glycosyltransferase subfamily 4-like N-terminal" evidence="2">
    <location>
        <begin position="46"/>
        <end position="165"/>
    </location>
</feature>
<dbReference type="InterPro" id="IPR001296">
    <property type="entry name" value="Glyco_trans_1"/>
</dbReference>
<accession>A0ABS5QKX1</accession>
<organism evidence="3 4">
    <name type="scientific">Candidatus Vampirococcus lugosii</name>
    <dbReference type="NCBI Taxonomy" id="2789015"/>
    <lineage>
        <taxon>Bacteria</taxon>
        <taxon>Candidatus Absconditibacteriota</taxon>
        <taxon>Vampirococcus</taxon>
    </lineage>
</organism>
<dbReference type="PANTHER" id="PTHR12526:SF630">
    <property type="entry name" value="GLYCOSYLTRANSFERASE"/>
    <property type="match status" value="1"/>
</dbReference>
<gene>
    <name evidence="3" type="ORF">VAMP_12n423</name>
</gene>
<proteinExistence type="predicted"/>
<name>A0ABS5QKX1_9BACT</name>